<comment type="caution">
    <text evidence="1">The sequence shown here is derived from an EMBL/GenBank/DDBJ whole genome shotgun (WGS) entry which is preliminary data.</text>
</comment>
<dbReference type="EMBL" id="NMUH01001880">
    <property type="protein sequence ID" value="MQL96145.1"/>
    <property type="molecule type" value="Genomic_DNA"/>
</dbReference>
<dbReference type="AlphaFoldDB" id="A0A843VJL0"/>
<organism evidence="1 2">
    <name type="scientific">Colocasia esculenta</name>
    <name type="common">Wild taro</name>
    <name type="synonym">Arum esculentum</name>
    <dbReference type="NCBI Taxonomy" id="4460"/>
    <lineage>
        <taxon>Eukaryota</taxon>
        <taxon>Viridiplantae</taxon>
        <taxon>Streptophyta</taxon>
        <taxon>Embryophyta</taxon>
        <taxon>Tracheophyta</taxon>
        <taxon>Spermatophyta</taxon>
        <taxon>Magnoliopsida</taxon>
        <taxon>Liliopsida</taxon>
        <taxon>Araceae</taxon>
        <taxon>Aroideae</taxon>
        <taxon>Colocasieae</taxon>
        <taxon>Colocasia</taxon>
    </lineage>
</organism>
<dbReference type="Proteomes" id="UP000652761">
    <property type="component" value="Unassembled WGS sequence"/>
</dbReference>
<keyword evidence="2" id="KW-1185">Reference proteome</keyword>
<protein>
    <submittedName>
        <fullName evidence="1">Uncharacterized protein</fullName>
    </submittedName>
</protein>
<sequence length="68" mass="7622">MAMVSGVLAPVALGERVVCVVGMVFTRLTWDFTWFVRCARVCTWFECACRVVRCLPWLPLQLGAPGFV</sequence>
<proteinExistence type="predicted"/>
<gene>
    <name evidence="1" type="ORF">Taro_028816</name>
</gene>
<evidence type="ECO:0000313" key="2">
    <source>
        <dbReference type="Proteomes" id="UP000652761"/>
    </source>
</evidence>
<accession>A0A843VJL0</accession>
<reference evidence="1" key="1">
    <citation type="submission" date="2017-07" db="EMBL/GenBank/DDBJ databases">
        <title>Taro Niue Genome Assembly and Annotation.</title>
        <authorList>
            <person name="Atibalentja N."/>
            <person name="Keating K."/>
            <person name="Fields C.J."/>
        </authorList>
    </citation>
    <scope>NUCLEOTIDE SEQUENCE</scope>
    <source>
        <strain evidence="1">Niue_2</strain>
        <tissue evidence="1">Leaf</tissue>
    </source>
</reference>
<name>A0A843VJL0_COLES</name>
<evidence type="ECO:0000313" key="1">
    <source>
        <dbReference type="EMBL" id="MQL96145.1"/>
    </source>
</evidence>